<dbReference type="EMBL" id="FWFD01000008">
    <property type="protein sequence ID" value="SLM85643.1"/>
    <property type="molecule type" value="Genomic_DNA"/>
</dbReference>
<dbReference type="CDD" id="cd01283">
    <property type="entry name" value="cytidine_deaminase"/>
    <property type="match status" value="1"/>
</dbReference>
<evidence type="ECO:0000256" key="1">
    <source>
        <dbReference type="ARBA" id="ARBA00006576"/>
    </source>
</evidence>
<dbReference type="GO" id="GO:0004126">
    <property type="term" value="F:cytidine deaminase activity"/>
    <property type="evidence" value="ECO:0007669"/>
    <property type="project" value="UniProtKB-EC"/>
</dbReference>
<organism evidence="3 4">
    <name type="scientific">Vagococcus fluvialis bH819</name>
    <dbReference type="NCBI Taxonomy" id="1255619"/>
    <lineage>
        <taxon>Bacteria</taxon>
        <taxon>Bacillati</taxon>
        <taxon>Bacillota</taxon>
        <taxon>Bacilli</taxon>
        <taxon>Lactobacillales</taxon>
        <taxon>Enterococcaceae</taxon>
        <taxon>Vagococcus</taxon>
    </lineage>
</organism>
<dbReference type="Proteomes" id="UP000195918">
    <property type="component" value="Unassembled WGS sequence"/>
</dbReference>
<keyword evidence="4" id="KW-1185">Reference proteome</keyword>
<evidence type="ECO:0000259" key="2">
    <source>
        <dbReference type="PROSITE" id="PS51747"/>
    </source>
</evidence>
<dbReference type="GO" id="GO:0005829">
    <property type="term" value="C:cytosol"/>
    <property type="evidence" value="ECO:0007669"/>
    <property type="project" value="TreeGrafter"/>
</dbReference>
<dbReference type="EC" id="3.5.4.5" evidence="3"/>
<sequence>MFEKLKIEASKVINPREYSKFAEGGQVAAALETISGNIYTGICIDTACSMGFCAEHAAAADMLKHGETQVVRMVAIDREGKYLSPCGRCREFLSQLDDKNTDMEILLADGEVYTLKELLPFDWKN</sequence>
<dbReference type="RefSeq" id="WP_086951270.1">
    <property type="nucleotide sequence ID" value="NZ_FWFD01000008.1"/>
</dbReference>
<dbReference type="GO" id="GO:0072527">
    <property type="term" value="P:pyrimidine-containing compound metabolic process"/>
    <property type="evidence" value="ECO:0007669"/>
    <property type="project" value="UniProtKB-ARBA"/>
</dbReference>
<dbReference type="Gene3D" id="3.40.140.10">
    <property type="entry name" value="Cytidine Deaminase, domain 2"/>
    <property type="match status" value="1"/>
</dbReference>
<comment type="similarity">
    <text evidence="1">Belongs to the cytidine and deoxycytidylate deaminase family.</text>
</comment>
<dbReference type="OrthoDB" id="9799092at2"/>
<gene>
    <name evidence="3" type="ORF">FM121_06045</name>
</gene>
<dbReference type="InterPro" id="IPR002125">
    <property type="entry name" value="CMP_dCMP_dom"/>
</dbReference>
<dbReference type="SUPFAM" id="SSF53927">
    <property type="entry name" value="Cytidine deaminase-like"/>
    <property type="match status" value="1"/>
</dbReference>
<evidence type="ECO:0000313" key="4">
    <source>
        <dbReference type="Proteomes" id="UP000195918"/>
    </source>
</evidence>
<dbReference type="GO" id="GO:0008270">
    <property type="term" value="F:zinc ion binding"/>
    <property type="evidence" value="ECO:0007669"/>
    <property type="project" value="TreeGrafter"/>
</dbReference>
<dbReference type="InterPro" id="IPR050202">
    <property type="entry name" value="Cyt/Deoxycyt_deaminase"/>
</dbReference>
<dbReference type="AlphaFoldDB" id="A0A1X6WMU0"/>
<reference evidence="4" key="1">
    <citation type="submission" date="2017-02" db="EMBL/GenBank/DDBJ databases">
        <authorList>
            <person name="Dridi B."/>
        </authorList>
    </citation>
    <scope>NUCLEOTIDE SEQUENCE [LARGE SCALE GENOMIC DNA]</scope>
    <source>
        <strain evidence="4">bH819</strain>
    </source>
</reference>
<protein>
    <submittedName>
        <fullName evidence="3">Cytidine deaminase</fullName>
        <ecNumber evidence="3">3.5.4.5</ecNumber>
    </submittedName>
</protein>
<accession>A0A1X6WMU0</accession>
<name>A0A1X6WMU0_9ENTE</name>
<proteinExistence type="inferred from homology"/>
<dbReference type="InterPro" id="IPR016193">
    <property type="entry name" value="Cytidine_deaminase-like"/>
</dbReference>
<dbReference type="GO" id="GO:0055086">
    <property type="term" value="P:nucleobase-containing small molecule metabolic process"/>
    <property type="evidence" value="ECO:0007669"/>
    <property type="project" value="UniProtKB-ARBA"/>
</dbReference>
<evidence type="ECO:0000313" key="3">
    <source>
        <dbReference type="EMBL" id="SLM85643.1"/>
    </source>
</evidence>
<dbReference type="PROSITE" id="PS51747">
    <property type="entry name" value="CYT_DCMP_DEAMINASES_2"/>
    <property type="match status" value="1"/>
</dbReference>
<dbReference type="PANTHER" id="PTHR11644:SF2">
    <property type="entry name" value="CYTIDINE DEAMINASE"/>
    <property type="match status" value="1"/>
</dbReference>
<feature type="domain" description="CMP/dCMP-type deaminase" evidence="2">
    <location>
        <begin position="1"/>
        <end position="125"/>
    </location>
</feature>
<keyword evidence="3" id="KW-0378">Hydrolase</keyword>
<dbReference type="PANTHER" id="PTHR11644">
    <property type="entry name" value="CYTIDINE DEAMINASE"/>
    <property type="match status" value="1"/>
</dbReference>